<keyword evidence="2" id="KW-0479">Metal-binding</keyword>
<evidence type="ECO:0000256" key="3">
    <source>
        <dbReference type="ARBA" id="ARBA00022833"/>
    </source>
</evidence>
<dbReference type="AlphaFoldDB" id="A0AAD5ZQ87"/>
<sequence length="177" mass="19544">MVYYALEFTAEIDGLTNLQPRGGCDDPTYTYYFKLRCENCGEISQKSTCVSLSEEVPLPNGRGTTNLVQKCKLCSRDGTIQMIPGQGKPLTDSQGQSGQYARLMIFDCRGFEPVEFSFGDGWKAESISGETTFEMDLSEGDFADYDEKSECPVGISNLKAVFKVVKKTGDGARAVYR</sequence>
<dbReference type="PANTHER" id="PTHR12857">
    <property type="entry name" value="CXXC MOTIF CONTAINING ZINC BINDING PROTEIN"/>
    <property type="match status" value="1"/>
</dbReference>
<dbReference type="EMBL" id="JAMRDG010000001">
    <property type="protein sequence ID" value="KAJ3701958.1"/>
    <property type="molecule type" value="Genomic_DNA"/>
</dbReference>
<proteinExistence type="inferred from homology"/>
<name>A0AAD5ZQ87_9POAL</name>
<comment type="caution">
    <text evidence="4">The sequence shown here is derived from an EMBL/GenBank/DDBJ whole genome shotgun (WGS) entry which is preliminary data.</text>
</comment>
<protein>
    <recommendedName>
        <fullName evidence="6">CXXC motif containing zinc binding protein</fullName>
    </recommendedName>
</protein>
<dbReference type="Pfam" id="PF05907">
    <property type="entry name" value="CXXC_Zn-b_euk"/>
    <property type="match status" value="1"/>
</dbReference>
<evidence type="ECO:0000256" key="2">
    <source>
        <dbReference type="ARBA" id="ARBA00022723"/>
    </source>
</evidence>
<keyword evidence="3" id="KW-0862">Zinc</keyword>
<evidence type="ECO:0000256" key="1">
    <source>
        <dbReference type="ARBA" id="ARBA00007818"/>
    </source>
</evidence>
<evidence type="ECO:0000313" key="5">
    <source>
        <dbReference type="Proteomes" id="UP001210211"/>
    </source>
</evidence>
<gene>
    <name evidence="4" type="ORF">LUZ61_005663</name>
</gene>
<evidence type="ECO:0008006" key="6">
    <source>
        <dbReference type="Google" id="ProtNLM"/>
    </source>
</evidence>
<dbReference type="Proteomes" id="UP001210211">
    <property type="component" value="Unassembled WGS sequence"/>
</dbReference>
<comment type="similarity">
    <text evidence="1">Belongs to the UPF0587 family.</text>
</comment>
<dbReference type="PANTHER" id="PTHR12857:SF0">
    <property type="entry name" value="CXXC MOTIF CONTAINING ZINC BINDING PROTEIN"/>
    <property type="match status" value="1"/>
</dbReference>
<reference evidence="4 5" key="1">
    <citation type="journal article" date="2022" name="Cell">
        <title>Repeat-based holocentromeres influence genome architecture and karyotype evolution.</title>
        <authorList>
            <person name="Hofstatter P.G."/>
            <person name="Thangavel G."/>
            <person name="Lux T."/>
            <person name="Neumann P."/>
            <person name="Vondrak T."/>
            <person name="Novak P."/>
            <person name="Zhang M."/>
            <person name="Costa L."/>
            <person name="Castellani M."/>
            <person name="Scott A."/>
            <person name="Toegelov H."/>
            <person name="Fuchs J."/>
            <person name="Mata-Sucre Y."/>
            <person name="Dias Y."/>
            <person name="Vanzela A.L.L."/>
            <person name="Huettel B."/>
            <person name="Almeida C.C.S."/>
            <person name="Simkova H."/>
            <person name="Souza G."/>
            <person name="Pedrosa-Harand A."/>
            <person name="Macas J."/>
            <person name="Mayer K.F.X."/>
            <person name="Houben A."/>
            <person name="Marques A."/>
        </authorList>
    </citation>
    <scope>NUCLEOTIDE SEQUENCE [LARGE SCALE GENOMIC DNA]</scope>
    <source>
        <strain evidence="4">RhyTen1mFocal</strain>
    </source>
</reference>
<organism evidence="4 5">
    <name type="scientific">Rhynchospora tenuis</name>
    <dbReference type="NCBI Taxonomy" id="198213"/>
    <lineage>
        <taxon>Eukaryota</taxon>
        <taxon>Viridiplantae</taxon>
        <taxon>Streptophyta</taxon>
        <taxon>Embryophyta</taxon>
        <taxon>Tracheophyta</taxon>
        <taxon>Spermatophyta</taxon>
        <taxon>Magnoliopsida</taxon>
        <taxon>Liliopsida</taxon>
        <taxon>Poales</taxon>
        <taxon>Cyperaceae</taxon>
        <taxon>Cyperoideae</taxon>
        <taxon>Rhynchosporeae</taxon>
        <taxon>Rhynchospora</taxon>
    </lineage>
</organism>
<dbReference type="InterPro" id="IPR008584">
    <property type="entry name" value="CXXC_Zn-binding_euk"/>
</dbReference>
<dbReference type="SUPFAM" id="SSF141678">
    <property type="entry name" value="MAL13P1.257-like"/>
    <property type="match status" value="1"/>
</dbReference>
<keyword evidence="5" id="KW-1185">Reference proteome</keyword>
<evidence type="ECO:0000313" key="4">
    <source>
        <dbReference type="EMBL" id="KAJ3701958.1"/>
    </source>
</evidence>
<accession>A0AAD5ZQ87</accession>
<dbReference type="GO" id="GO:0008270">
    <property type="term" value="F:zinc ion binding"/>
    <property type="evidence" value="ECO:0007669"/>
    <property type="project" value="TreeGrafter"/>
</dbReference>